<keyword evidence="2" id="KW-1185">Reference proteome</keyword>
<dbReference type="Proteomes" id="UP001161160">
    <property type="component" value="Unassembled WGS sequence"/>
</dbReference>
<dbReference type="EMBL" id="JARXYA010000002">
    <property type="protein sequence ID" value="MDH6503106.1"/>
    <property type="molecule type" value="Genomic_DNA"/>
</dbReference>
<sequence>MVLKVEVKGAASLGKQVLVTANQVKEARRYGIKANLFILNSIKVVKSKAAGEGINRIECWNPSDDSLVPTMFKHSIS</sequence>
<protein>
    <submittedName>
        <fullName evidence="1">Uncharacterized protein</fullName>
    </submittedName>
</protein>
<reference evidence="1" key="1">
    <citation type="submission" date="2023-04" db="EMBL/GenBank/DDBJ databases">
        <title>Genome Encyclopedia of Bacteria and Archaea VI: Functional Genomics of Type Strains.</title>
        <authorList>
            <person name="Whitman W."/>
        </authorList>
    </citation>
    <scope>NUCLEOTIDE SEQUENCE</scope>
    <source>
        <strain evidence="1">Enz.4-51</strain>
    </source>
</reference>
<evidence type="ECO:0000313" key="1">
    <source>
        <dbReference type="EMBL" id="MDH6503106.1"/>
    </source>
</evidence>
<proteinExistence type="predicted"/>
<dbReference type="AlphaFoldDB" id="A0AA43M6L4"/>
<dbReference type="RefSeq" id="WP_280756511.1">
    <property type="nucleotide sequence ID" value="NZ_JARXXW010000002.1"/>
</dbReference>
<organism evidence="1 2">
    <name type="scientific">Polynucleobacter sphagniphilus</name>
    <dbReference type="NCBI Taxonomy" id="1743169"/>
    <lineage>
        <taxon>Bacteria</taxon>
        <taxon>Pseudomonadati</taxon>
        <taxon>Pseudomonadota</taxon>
        <taxon>Betaproteobacteria</taxon>
        <taxon>Burkholderiales</taxon>
        <taxon>Burkholderiaceae</taxon>
        <taxon>Polynucleobacter</taxon>
    </lineage>
</organism>
<gene>
    <name evidence="1" type="ORF">M2127_000393</name>
</gene>
<accession>A0AA43M6L4</accession>
<evidence type="ECO:0000313" key="2">
    <source>
        <dbReference type="Proteomes" id="UP001161160"/>
    </source>
</evidence>
<name>A0AA43M6L4_9BURK</name>
<comment type="caution">
    <text evidence="1">The sequence shown here is derived from an EMBL/GenBank/DDBJ whole genome shotgun (WGS) entry which is preliminary data.</text>
</comment>